<evidence type="ECO:0000313" key="1">
    <source>
        <dbReference type="EMBL" id="KAK3771907.1"/>
    </source>
</evidence>
<reference evidence="1" key="1">
    <citation type="journal article" date="2023" name="G3 (Bethesda)">
        <title>A reference genome for the long-term kleptoplast-retaining sea slug Elysia crispata morphotype clarki.</title>
        <authorList>
            <person name="Eastman K.E."/>
            <person name="Pendleton A.L."/>
            <person name="Shaikh M.A."/>
            <person name="Suttiyut T."/>
            <person name="Ogas R."/>
            <person name="Tomko P."/>
            <person name="Gavelis G."/>
            <person name="Widhalm J.R."/>
            <person name="Wisecaver J.H."/>
        </authorList>
    </citation>
    <scope>NUCLEOTIDE SEQUENCE</scope>
    <source>
        <strain evidence="1">ECLA1</strain>
    </source>
</reference>
<evidence type="ECO:0000313" key="2">
    <source>
        <dbReference type="Proteomes" id="UP001283361"/>
    </source>
</evidence>
<accession>A0AAE0ZMI9</accession>
<keyword evidence="2" id="KW-1185">Reference proteome</keyword>
<comment type="caution">
    <text evidence="1">The sequence shown here is derived from an EMBL/GenBank/DDBJ whole genome shotgun (WGS) entry which is preliminary data.</text>
</comment>
<protein>
    <submittedName>
        <fullName evidence="1">Uncharacterized protein</fullName>
    </submittedName>
</protein>
<dbReference type="Proteomes" id="UP001283361">
    <property type="component" value="Unassembled WGS sequence"/>
</dbReference>
<dbReference type="AlphaFoldDB" id="A0AAE0ZMI9"/>
<dbReference type="EMBL" id="JAWDGP010003666">
    <property type="protein sequence ID" value="KAK3771907.1"/>
    <property type="molecule type" value="Genomic_DNA"/>
</dbReference>
<proteinExistence type="predicted"/>
<sequence>MRKFVPNTKGDKVKVGLHLFITFHPNVKIENGEWVDSTIYLAGQNDNIHHPADYSNDTGGNLETDKGLCWSMDHSMSRMLAETGHTLISAGAFVFDDDDDYLSGDEIDQDRLKLQWVQQQQVLEATR</sequence>
<gene>
    <name evidence="1" type="ORF">RRG08_053888</name>
</gene>
<organism evidence="1 2">
    <name type="scientific">Elysia crispata</name>
    <name type="common">lettuce slug</name>
    <dbReference type="NCBI Taxonomy" id="231223"/>
    <lineage>
        <taxon>Eukaryota</taxon>
        <taxon>Metazoa</taxon>
        <taxon>Spiralia</taxon>
        <taxon>Lophotrochozoa</taxon>
        <taxon>Mollusca</taxon>
        <taxon>Gastropoda</taxon>
        <taxon>Heterobranchia</taxon>
        <taxon>Euthyneura</taxon>
        <taxon>Panpulmonata</taxon>
        <taxon>Sacoglossa</taxon>
        <taxon>Placobranchoidea</taxon>
        <taxon>Plakobranchidae</taxon>
        <taxon>Elysia</taxon>
    </lineage>
</organism>
<name>A0AAE0ZMI9_9GAST</name>